<dbReference type="GO" id="GO:0051301">
    <property type="term" value="P:cell division"/>
    <property type="evidence" value="ECO:0007669"/>
    <property type="project" value="InterPro"/>
</dbReference>
<keyword evidence="2" id="KW-0547">Nucleotide-binding</keyword>
<dbReference type="EMBL" id="UINC01009838">
    <property type="protein sequence ID" value="SVA44005.1"/>
    <property type="molecule type" value="Genomic_DNA"/>
</dbReference>
<dbReference type="PANTHER" id="PTHR43692">
    <property type="entry name" value="UDP-N-ACETYLMURAMOYLALANINE--D-GLUTAMATE LIGASE"/>
    <property type="match status" value="1"/>
</dbReference>
<accession>A0A381VUQ8</accession>
<evidence type="ECO:0000256" key="3">
    <source>
        <dbReference type="ARBA" id="ARBA00022840"/>
    </source>
</evidence>
<keyword evidence="1" id="KW-0436">Ligase</keyword>
<name>A0A381VUQ8_9ZZZZ</name>
<dbReference type="Pfam" id="PF21377">
    <property type="entry name" value="MurD_N"/>
    <property type="match status" value="1"/>
</dbReference>
<reference evidence="4" key="1">
    <citation type="submission" date="2018-05" db="EMBL/GenBank/DDBJ databases">
        <authorList>
            <person name="Lanie J.A."/>
            <person name="Ng W.-L."/>
            <person name="Kazmierczak K.M."/>
            <person name="Andrzejewski T.M."/>
            <person name="Davidsen T.M."/>
            <person name="Wayne K.J."/>
            <person name="Tettelin H."/>
            <person name="Glass J.I."/>
            <person name="Rusch D."/>
            <person name="Podicherti R."/>
            <person name="Tsui H.-C.T."/>
            <person name="Winkler M.E."/>
        </authorList>
    </citation>
    <scope>NUCLEOTIDE SEQUENCE</scope>
</reference>
<dbReference type="SUPFAM" id="SSF51984">
    <property type="entry name" value="MurCD N-terminal domain"/>
    <property type="match status" value="1"/>
</dbReference>
<dbReference type="PANTHER" id="PTHR43692:SF1">
    <property type="entry name" value="UDP-N-ACETYLMURAMOYLALANINE--D-GLUTAMATE LIGASE"/>
    <property type="match status" value="1"/>
</dbReference>
<dbReference type="GO" id="GO:0008360">
    <property type="term" value="P:regulation of cell shape"/>
    <property type="evidence" value="ECO:0007669"/>
    <property type="project" value="InterPro"/>
</dbReference>
<dbReference type="GO" id="GO:0005524">
    <property type="term" value="F:ATP binding"/>
    <property type="evidence" value="ECO:0007669"/>
    <property type="project" value="UniProtKB-KW"/>
</dbReference>
<feature type="non-terminal residue" evidence="4">
    <location>
        <position position="92"/>
    </location>
</feature>
<dbReference type="GO" id="GO:0005737">
    <property type="term" value="C:cytoplasm"/>
    <property type="evidence" value="ECO:0007669"/>
    <property type="project" value="InterPro"/>
</dbReference>
<dbReference type="AlphaFoldDB" id="A0A381VUQ8"/>
<organism evidence="4">
    <name type="scientific">marine metagenome</name>
    <dbReference type="NCBI Taxonomy" id="408172"/>
    <lineage>
        <taxon>unclassified sequences</taxon>
        <taxon>metagenomes</taxon>
        <taxon>ecological metagenomes</taxon>
    </lineage>
</organism>
<evidence type="ECO:0000256" key="1">
    <source>
        <dbReference type="ARBA" id="ARBA00022598"/>
    </source>
</evidence>
<dbReference type="Gene3D" id="3.40.50.720">
    <property type="entry name" value="NAD(P)-binding Rossmann-like Domain"/>
    <property type="match status" value="1"/>
</dbReference>
<evidence type="ECO:0008006" key="5">
    <source>
        <dbReference type="Google" id="ProtNLM"/>
    </source>
</evidence>
<dbReference type="InterPro" id="IPR005762">
    <property type="entry name" value="MurD"/>
</dbReference>
<dbReference type="GO" id="GO:0008764">
    <property type="term" value="F:UDP-N-acetylmuramoylalanine-D-glutamate ligase activity"/>
    <property type="evidence" value="ECO:0007669"/>
    <property type="project" value="InterPro"/>
</dbReference>
<evidence type="ECO:0000256" key="2">
    <source>
        <dbReference type="ARBA" id="ARBA00022741"/>
    </source>
</evidence>
<sequence length="92" mass="10043">MKSIIILGAGESGIGCALLAQSRGYNVFVSDSNNIQESTRIQLTENNIEFEESSHNKAINMKPDFVVKSPGIPDSSQVIKSYIKNNINVISE</sequence>
<evidence type="ECO:0000313" key="4">
    <source>
        <dbReference type="EMBL" id="SVA44005.1"/>
    </source>
</evidence>
<proteinExistence type="predicted"/>
<protein>
    <recommendedName>
        <fullName evidence="5">UDP-N-acetylmuramoyl-L-alanine--D-glutamate ligase</fullName>
    </recommendedName>
</protein>
<gene>
    <name evidence="4" type="ORF">METZ01_LOCUS96859</name>
</gene>
<keyword evidence="3" id="KW-0067">ATP-binding</keyword>